<reference evidence="2" key="1">
    <citation type="submission" date="2019-04" db="EMBL/GenBank/DDBJ databases">
        <title>Evolution of Biomass-Degrading Anaerobic Consortia Revealed by Metagenomics.</title>
        <authorList>
            <person name="Peng X."/>
        </authorList>
    </citation>
    <scope>NUCLEOTIDE SEQUENCE</scope>
    <source>
        <strain evidence="2">SIG551</strain>
    </source>
</reference>
<dbReference type="Pfam" id="PF16804">
    <property type="entry name" value="DUF5071"/>
    <property type="match status" value="1"/>
</dbReference>
<gene>
    <name evidence="2" type="ORF">E7512_03685</name>
</gene>
<dbReference type="AlphaFoldDB" id="A0A928KQ42"/>
<proteinExistence type="predicted"/>
<accession>A0A928KQ42</accession>
<evidence type="ECO:0000313" key="2">
    <source>
        <dbReference type="EMBL" id="MBE6832673.1"/>
    </source>
</evidence>
<dbReference type="InterPro" id="IPR038692">
    <property type="entry name" value="Cthe_2751_sf"/>
</dbReference>
<comment type="caution">
    <text evidence="2">The sequence shown here is derived from an EMBL/GenBank/DDBJ whole genome shotgun (WGS) entry which is preliminary data.</text>
</comment>
<dbReference type="RefSeq" id="WP_081626943.1">
    <property type="nucleotide sequence ID" value="NZ_SVNY01000002.1"/>
</dbReference>
<dbReference type="InterPro" id="IPR031837">
    <property type="entry name" value="DUF5071"/>
</dbReference>
<sequence length="116" mass="13422">MGKRLDSFLILSDEEIKPYLADLLNWLQDLNWPGAERILDRLQRISTELLVKPLELAAKLAAESKDETWLSNISILIANPGMNKLLDSETFTLLKPFAADQWQWDYDTIAEHFDFD</sequence>
<evidence type="ECO:0000313" key="3">
    <source>
        <dbReference type="Proteomes" id="UP000754750"/>
    </source>
</evidence>
<dbReference type="EMBL" id="SVNY01000002">
    <property type="protein sequence ID" value="MBE6832673.1"/>
    <property type="molecule type" value="Genomic_DNA"/>
</dbReference>
<feature type="domain" description="DUF5071" evidence="1">
    <location>
        <begin position="11"/>
        <end position="110"/>
    </location>
</feature>
<organism evidence="2 3">
    <name type="scientific">Faecalispora sporosphaeroides</name>
    <dbReference type="NCBI Taxonomy" id="1549"/>
    <lineage>
        <taxon>Bacteria</taxon>
        <taxon>Bacillati</taxon>
        <taxon>Bacillota</taxon>
        <taxon>Clostridia</taxon>
        <taxon>Eubacteriales</taxon>
        <taxon>Oscillospiraceae</taxon>
        <taxon>Faecalispora</taxon>
    </lineage>
</organism>
<dbReference type="Gene3D" id="1.25.40.750">
    <property type="entry name" value="Domain of unknown function DUF5071"/>
    <property type="match status" value="1"/>
</dbReference>
<evidence type="ECO:0000259" key="1">
    <source>
        <dbReference type="Pfam" id="PF16804"/>
    </source>
</evidence>
<protein>
    <submittedName>
        <fullName evidence="2">DUF5071 domain-containing protein</fullName>
    </submittedName>
</protein>
<name>A0A928KQ42_9FIRM</name>
<dbReference type="Proteomes" id="UP000754750">
    <property type="component" value="Unassembled WGS sequence"/>
</dbReference>